<gene>
    <name evidence="3" type="ORF">GCM10010339_73080</name>
</gene>
<evidence type="ECO:0000256" key="1">
    <source>
        <dbReference type="SAM" id="SignalP"/>
    </source>
</evidence>
<dbReference type="Pfam" id="PF13088">
    <property type="entry name" value="BNR_2"/>
    <property type="match status" value="1"/>
</dbReference>
<name>A0A918YQE3_9ACTN</name>
<dbReference type="RefSeq" id="WP_189957909.1">
    <property type="nucleotide sequence ID" value="NZ_BMVG01000030.1"/>
</dbReference>
<evidence type="ECO:0000313" key="3">
    <source>
        <dbReference type="EMBL" id="GHE11842.1"/>
    </source>
</evidence>
<dbReference type="AlphaFoldDB" id="A0A918YQE3"/>
<feature type="signal peptide" evidence="1">
    <location>
        <begin position="1"/>
        <end position="32"/>
    </location>
</feature>
<dbReference type="CDD" id="cd15482">
    <property type="entry name" value="Sialidase_non-viral"/>
    <property type="match status" value="1"/>
</dbReference>
<organism evidence="3 4">
    <name type="scientific">Streptomyces alanosinicus</name>
    <dbReference type="NCBI Taxonomy" id="68171"/>
    <lineage>
        <taxon>Bacteria</taxon>
        <taxon>Bacillati</taxon>
        <taxon>Actinomycetota</taxon>
        <taxon>Actinomycetes</taxon>
        <taxon>Kitasatosporales</taxon>
        <taxon>Streptomycetaceae</taxon>
        <taxon>Streptomyces</taxon>
    </lineage>
</organism>
<dbReference type="EMBL" id="BMVG01000030">
    <property type="protein sequence ID" value="GHE11842.1"/>
    <property type="molecule type" value="Genomic_DNA"/>
</dbReference>
<keyword evidence="4" id="KW-1185">Reference proteome</keyword>
<reference evidence="3" key="1">
    <citation type="journal article" date="2014" name="Int. J. Syst. Evol. Microbiol.">
        <title>Complete genome sequence of Corynebacterium casei LMG S-19264T (=DSM 44701T), isolated from a smear-ripened cheese.</title>
        <authorList>
            <consortium name="US DOE Joint Genome Institute (JGI-PGF)"/>
            <person name="Walter F."/>
            <person name="Albersmeier A."/>
            <person name="Kalinowski J."/>
            <person name="Ruckert C."/>
        </authorList>
    </citation>
    <scope>NUCLEOTIDE SEQUENCE</scope>
    <source>
        <strain evidence="3">JCM 4714</strain>
    </source>
</reference>
<proteinExistence type="predicted"/>
<feature type="domain" description="Sialidase" evidence="2">
    <location>
        <begin position="292"/>
        <end position="490"/>
    </location>
</feature>
<sequence>MSRTAVRRSVATATTALLASGGLLLASHPALADVSNGGFESGSLTGWTSAGTTSVAGSAAHSGTYAARVGGTSPTSGDSSIAQTFTAPAGASQLSFWYSVTCPDTVTYDWATATLADTTAGTTTTVLAKTCTNGQGWKQVASAVTAGHSYTLKLVSHDDNYAGDATYTLYDDVAFTTATPPPGLTQISSDPFTNSSSQHATELEPDTFAYGNTIVASSQVGRFTDGGSSDIGWNTSTDGGTTWQHGMLPGITTYQGGSWARVSDPAVAYDARHGTWMVAGLVIDSSVNGAGVSVSRSTNGTSWQNPVIAVGNDGRGYDKEWIVCDNSASSPYYGTCYVEVDVTSSGNAVVMSRSTDGGATWSAPAAPSGGPSGLGGQPLVQPGGTVVVPYSANGSSVRAFSSADGGASWSSSTLIANVTSHGVAGNLRDGEGLPSAEIDGSGRIYVAWQDCRFRSGCPANDIVYATSADGTTWSAVTRVPIDATTSGVDHFIPGIGIDPATSGTTAKIGLYYYFYPNANCTASTCQLKVGYVSSANGGSTWSSPTAVAGPMSLSQIADSTQGSMVGDYISTSVIGGKAVSAFAVGKAPAGGQAFDEALYTAGPLTVTGGSTASTTRGAVTVSAPHITKPLPTRH</sequence>
<dbReference type="InterPro" id="IPR036278">
    <property type="entry name" value="Sialidase_sf"/>
</dbReference>
<reference evidence="3" key="2">
    <citation type="submission" date="2020-09" db="EMBL/GenBank/DDBJ databases">
        <authorList>
            <person name="Sun Q."/>
            <person name="Ohkuma M."/>
        </authorList>
    </citation>
    <scope>NUCLEOTIDE SEQUENCE</scope>
    <source>
        <strain evidence="3">JCM 4714</strain>
    </source>
</reference>
<dbReference type="SUPFAM" id="SSF50939">
    <property type="entry name" value="Sialidases"/>
    <property type="match status" value="2"/>
</dbReference>
<dbReference type="Proteomes" id="UP000655443">
    <property type="component" value="Unassembled WGS sequence"/>
</dbReference>
<accession>A0A918YQE3</accession>
<keyword evidence="1" id="KW-0732">Signal</keyword>
<dbReference type="InterPro" id="IPR011040">
    <property type="entry name" value="Sialidase"/>
</dbReference>
<evidence type="ECO:0000313" key="4">
    <source>
        <dbReference type="Proteomes" id="UP000655443"/>
    </source>
</evidence>
<dbReference type="Gene3D" id="2.120.10.10">
    <property type="match status" value="1"/>
</dbReference>
<comment type="caution">
    <text evidence="3">The sequence shown here is derived from an EMBL/GenBank/DDBJ whole genome shotgun (WGS) entry which is preliminary data.</text>
</comment>
<protein>
    <recommendedName>
        <fullName evidence="2">Sialidase domain-containing protein</fullName>
    </recommendedName>
</protein>
<feature type="chain" id="PRO_5037548449" description="Sialidase domain-containing protein" evidence="1">
    <location>
        <begin position="33"/>
        <end position="634"/>
    </location>
</feature>
<evidence type="ECO:0000259" key="2">
    <source>
        <dbReference type="Pfam" id="PF13088"/>
    </source>
</evidence>
<dbReference type="Gene3D" id="2.60.120.260">
    <property type="entry name" value="Galactose-binding domain-like"/>
    <property type="match status" value="1"/>
</dbReference>